<dbReference type="AlphaFoldDB" id="A0AA39HSD9"/>
<dbReference type="Proteomes" id="UP001175271">
    <property type="component" value="Unassembled WGS sequence"/>
</dbReference>
<dbReference type="Pfam" id="PF10318">
    <property type="entry name" value="7TM_GPCR_Srh"/>
    <property type="match status" value="1"/>
</dbReference>
<dbReference type="SUPFAM" id="SSF81321">
    <property type="entry name" value="Family A G protein-coupled receptor-like"/>
    <property type="match status" value="1"/>
</dbReference>
<feature type="transmembrane region" description="Helical" evidence="1">
    <location>
        <begin position="284"/>
        <end position="302"/>
    </location>
</feature>
<reference evidence="2" key="1">
    <citation type="submission" date="2023-06" db="EMBL/GenBank/DDBJ databases">
        <title>Genomic analysis of the entomopathogenic nematode Steinernema hermaphroditum.</title>
        <authorList>
            <person name="Schwarz E.M."/>
            <person name="Heppert J.K."/>
            <person name="Baniya A."/>
            <person name="Schwartz H.T."/>
            <person name="Tan C.-H."/>
            <person name="Antoshechkin I."/>
            <person name="Sternberg P.W."/>
            <person name="Goodrich-Blair H."/>
            <person name="Dillman A.R."/>
        </authorList>
    </citation>
    <scope>NUCLEOTIDE SEQUENCE</scope>
    <source>
        <strain evidence="2">PS9179</strain>
        <tissue evidence="2">Whole animal</tissue>
    </source>
</reference>
<accession>A0AA39HSD9</accession>
<evidence type="ECO:0000256" key="1">
    <source>
        <dbReference type="SAM" id="Phobius"/>
    </source>
</evidence>
<organism evidence="2 3">
    <name type="scientific">Steinernema hermaphroditum</name>
    <dbReference type="NCBI Taxonomy" id="289476"/>
    <lineage>
        <taxon>Eukaryota</taxon>
        <taxon>Metazoa</taxon>
        <taxon>Ecdysozoa</taxon>
        <taxon>Nematoda</taxon>
        <taxon>Chromadorea</taxon>
        <taxon>Rhabditida</taxon>
        <taxon>Tylenchina</taxon>
        <taxon>Panagrolaimomorpha</taxon>
        <taxon>Strongyloidoidea</taxon>
        <taxon>Steinernematidae</taxon>
        <taxon>Steinernema</taxon>
    </lineage>
</organism>
<keyword evidence="3" id="KW-1185">Reference proteome</keyword>
<feature type="transmembrane region" description="Helical" evidence="1">
    <location>
        <begin position="244"/>
        <end position="272"/>
    </location>
</feature>
<dbReference type="InterPro" id="IPR019422">
    <property type="entry name" value="7TM_GPCR_serpentine_rcpt_Srh"/>
</dbReference>
<feature type="transmembrane region" description="Helical" evidence="1">
    <location>
        <begin position="200"/>
        <end position="223"/>
    </location>
</feature>
<evidence type="ECO:0000313" key="2">
    <source>
        <dbReference type="EMBL" id="KAK0410023.1"/>
    </source>
</evidence>
<gene>
    <name evidence="2" type="ORF">QR680_004900</name>
</gene>
<keyword evidence="1" id="KW-0472">Membrane</keyword>
<evidence type="ECO:0000313" key="3">
    <source>
        <dbReference type="Proteomes" id="UP001175271"/>
    </source>
</evidence>
<keyword evidence="1" id="KW-0812">Transmembrane</keyword>
<dbReference type="EMBL" id="JAUCMV010000003">
    <property type="protein sequence ID" value="KAK0410023.1"/>
    <property type="molecule type" value="Genomic_DNA"/>
</dbReference>
<keyword evidence="1" id="KW-1133">Transmembrane helix</keyword>
<proteinExistence type="predicted"/>
<protein>
    <submittedName>
        <fullName evidence="2">Uncharacterized protein</fullName>
    </submittedName>
</protein>
<sequence>MFYYVGSSTFLASDDLQKFLLVEILSSGVSCLSGCLLILLAVFKTPEFLKVHRVSLLNLTIGSTLFSFLLIFLAPSVGKYEDVFCIEILGMIRAPYVMASVTTAMFIMNAFNLTLSFFFRYIQIAHDHLSDLLKSKQFISLLFLLDLVFLAVSFVIVHVLKAELPQSLPPDFDRPLQELRSRDNSVICIAFSSSPQKAAGIAFCVWFFLCTFGMIFFAIMTLLKLCSQKMFVSKRTFELQKMMATVVFINSAIPFFLGWIPLCVLIAAFQFFPNLLTLILNLEMLLQNTMFFSLNLISISYLRPYREAIVRFTKRCCRSVLRRDSEVTPSQDRTNSY</sequence>
<feature type="transmembrane region" description="Helical" evidence="1">
    <location>
        <begin position="55"/>
        <end position="74"/>
    </location>
</feature>
<comment type="caution">
    <text evidence="2">The sequence shown here is derived from an EMBL/GenBank/DDBJ whole genome shotgun (WGS) entry which is preliminary data.</text>
</comment>
<feature type="transmembrane region" description="Helical" evidence="1">
    <location>
        <begin position="94"/>
        <end position="118"/>
    </location>
</feature>
<feature type="transmembrane region" description="Helical" evidence="1">
    <location>
        <begin position="20"/>
        <end position="43"/>
    </location>
</feature>
<feature type="transmembrane region" description="Helical" evidence="1">
    <location>
        <begin position="138"/>
        <end position="160"/>
    </location>
</feature>
<name>A0AA39HSD9_9BILA</name>
<dbReference type="Gene3D" id="1.20.1070.10">
    <property type="entry name" value="Rhodopsin 7-helix transmembrane proteins"/>
    <property type="match status" value="1"/>
</dbReference>